<reference evidence="1" key="1">
    <citation type="submission" date="2021-06" db="EMBL/GenBank/DDBJ databases">
        <authorList>
            <person name="Kallberg Y."/>
            <person name="Tangrot J."/>
            <person name="Rosling A."/>
        </authorList>
    </citation>
    <scope>NUCLEOTIDE SEQUENCE</scope>
    <source>
        <strain evidence="1">28 12/20/2015</strain>
    </source>
</reference>
<dbReference type="Proteomes" id="UP000789366">
    <property type="component" value="Unassembled WGS sequence"/>
</dbReference>
<name>A0ACA9NBH7_9GLOM</name>
<proteinExistence type="predicted"/>
<protein>
    <submittedName>
        <fullName evidence="1">7508_t:CDS:1</fullName>
    </submittedName>
</protein>
<dbReference type="EMBL" id="CAJVPW010013272">
    <property type="protein sequence ID" value="CAG8643393.1"/>
    <property type="molecule type" value="Genomic_DNA"/>
</dbReference>
<gene>
    <name evidence="1" type="ORF">SPELUC_LOCUS8653</name>
</gene>
<sequence>MNNFSEMRTCTCCEATKPINKFMRLHKTENGLFANCNHCSEQKKQSMISKNLINENTIQINTLNHLLPEGDPKSDAKNNNKGLVYEIKDLEELIATNFLNCEENKYIKFLFIIELNDEFIKEALLNKYNQNNNNEQSFYFIVNALFVFIETR</sequence>
<feature type="non-terminal residue" evidence="1">
    <location>
        <position position="1"/>
    </location>
</feature>
<organism evidence="1 2">
    <name type="scientific">Cetraspora pellucida</name>
    <dbReference type="NCBI Taxonomy" id="1433469"/>
    <lineage>
        <taxon>Eukaryota</taxon>
        <taxon>Fungi</taxon>
        <taxon>Fungi incertae sedis</taxon>
        <taxon>Mucoromycota</taxon>
        <taxon>Glomeromycotina</taxon>
        <taxon>Glomeromycetes</taxon>
        <taxon>Diversisporales</taxon>
        <taxon>Gigasporaceae</taxon>
        <taxon>Cetraspora</taxon>
    </lineage>
</organism>
<comment type="caution">
    <text evidence="1">The sequence shown here is derived from an EMBL/GenBank/DDBJ whole genome shotgun (WGS) entry which is preliminary data.</text>
</comment>
<evidence type="ECO:0000313" key="2">
    <source>
        <dbReference type="Proteomes" id="UP000789366"/>
    </source>
</evidence>
<accession>A0ACA9NBH7</accession>
<evidence type="ECO:0000313" key="1">
    <source>
        <dbReference type="EMBL" id="CAG8643393.1"/>
    </source>
</evidence>
<keyword evidence="2" id="KW-1185">Reference proteome</keyword>